<gene>
    <name evidence="4" type="ORF">S01H1_30643</name>
</gene>
<comment type="similarity">
    <text evidence="1">Belongs to the 4-oxalocrotonate tautomerase family.</text>
</comment>
<accession>X0SY18</accession>
<dbReference type="EMBL" id="BARS01018869">
    <property type="protein sequence ID" value="GAF86098.1"/>
    <property type="molecule type" value="Genomic_DNA"/>
</dbReference>
<protein>
    <recommendedName>
        <fullName evidence="3">4-oxalocrotonate tautomerase-like domain-containing protein</fullName>
    </recommendedName>
</protein>
<dbReference type="AlphaFoldDB" id="X0SY18"/>
<dbReference type="PANTHER" id="PTHR35530">
    <property type="entry name" value="TAUTOMERASE-RELATED"/>
    <property type="match status" value="1"/>
</dbReference>
<organism evidence="4">
    <name type="scientific">marine sediment metagenome</name>
    <dbReference type="NCBI Taxonomy" id="412755"/>
    <lineage>
        <taxon>unclassified sequences</taxon>
        <taxon>metagenomes</taxon>
        <taxon>ecological metagenomes</taxon>
    </lineage>
</organism>
<evidence type="ECO:0000313" key="4">
    <source>
        <dbReference type="EMBL" id="GAF86098.1"/>
    </source>
</evidence>
<name>X0SY18_9ZZZZ</name>
<reference evidence="4" key="1">
    <citation type="journal article" date="2014" name="Front. Microbiol.">
        <title>High frequency of phylogenetically diverse reductive dehalogenase-homologous genes in deep subseafloor sedimentary metagenomes.</title>
        <authorList>
            <person name="Kawai M."/>
            <person name="Futagami T."/>
            <person name="Toyoda A."/>
            <person name="Takaki Y."/>
            <person name="Nishi S."/>
            <person name="Hori S."/>
            <person name="Arai W."/>
            <person name="Tsubouchi T."/>
            <person name="Morono Y."/>
            <person name="Uchiyama I."/>
            <person name="Ito T."/>
            <person name="Fujiyama A."/>
            <person name="Inagaki F."/>
            <person name="Takami H."/>
        </authorList>
    </citation>
    <scope>NUCLEOTIDE SEQUENCE</scope>
    <source>
        <strain evidence="4">Expedition CK06-06</strain>
    </source>
</reference>
<dbReference type="Pfam" id="PF01361">
    <property type="entry name" value="Tautomerase"/>
    <property type="match status" value="1"/>
</dbReference>
<comment type="caution">
    <text evidence="4">The sequence shown here is derived from an EMBL/GenBank/DDBJ whole genome shotgun (WGS) entry which is preliminary data.</text>
</comment>
<dbReference type="GO" id="GO:0016853">
    <property type="term" value="F:isomerase activity"/>
    <property type="evidence" value="ECO:0007669"/>
    <property type="project" value="UniProtKB-KW"/>
</dbReference>
<evidence type="ECO:0000256" key="1">
    <source>
        <dbReference type="ARBA" id="ARBA00006723"/>
    </source>
</evidence>
<dbReference type="PANTHER" id="PTHR35530:SF2">
    <property type="entry name" value="BSL4019 PROTEIN"/>
    <property type="match status" value="1"/>
</dbReference>
<dbReference type="Gene3D" id="3.30.429.10">
    <property type="entry name" value="Macrophage Migration Inhibitory Factor"/>
    <property type="match status" value="1"/>
</dbReference>
<feature type="domain" description="4-oxalocrotonate tautomerase-like" evidence="3">
    <location>
        <begin position="2"/>
        <end position="59"/>
    </location>
</feature>
<proteinExistence type="inferred from homology"/>
<dbReference type="SUPFAM" id="SSF55331">
    <property type="entry name" value="Tautomerase/MIF"/>
    <property type="match status" value="1"/>
</dbReference>
<evidence type="ECO:0000259" key="3">
    <source>
        <dbReference type="Pfam" id="PF01361"/>
    </source>
</evidence>
<evidence type="ECO:0000256" key="2">
    <source>
        <dbReference type="ARBA" id="ARBA00023235"/>
    </source>
</evidence>
<keyword evidence="2" id="KW-0413">Isomerase</keyword>
<dbReference type="InterPro" id="IPR014347">
    <property type="entry name" value="Tautomerase/MIF_sf"/>
</dbReference>
<dbReference type="InterPro" id="IPR004370">
    <property type="entry name" value="4-OT-like_dom"/>
</dbReference>
<sequence>MPIVQVNVWKGFGEENAKTVIQNITKVFVDLGLGIPEQAVEVIVNEIPKSHWGIGGEPASEKFKNI</sequence>